<dbReference type="InterPro" id="IPR010727">
    <property type="entry name" value="DUF1302"/>
</dbReference>
<dbReference type="Pfam" id="PF06980">
    <property type="entry name" value="DUF1302"/>
    <property type="match status" value="1"/>
</dbReference>
<dbReference type="EMBL" id="BSOS01000006">
    <property type="protein sequence ID" value="GLR65704.1"/>
    <property type="molecule type" value="Genomic_DNA"/>
</dbReference>
<dbReference type="Proteomes" id="UP001156641">
    <property type="component" value="Unassembled WGS sequence"/>
</dbReference>
<evidence type="ECO:0000256" key="1">
    <source>
        <dbReference type="SAM" id="Phobius"/>
    </source>
</evidence>
<gene>
    <name evidence="2" type="ORF">GCM10010909_03820</name>
</gene>
<feature type="transmembrane region" description="Helical" evidence="1">
    <location>
        <begin position="21"/>
        <end position="41"/>
    </location>
</feature>
<name>A0ABQ6A0J5_9PROT</name>
<dbReference type="RefSeq" id="WP_284256216.1">
    <property type="nucleotide sequence ID" value="NZ_BSOS01000006.1"/>
</dbReference>
<protein>
    <recommendedName>
        <fullName evidence="4">DUF1302 domain-containing protein</fullName>
    </recommendedName>
</protein>
<sequence>MKTKDVTILKQRLLSSIPSRYAHLSALMLAGTAAGVVTLLAPHAAHAYSFYNGQYDGQQLEINLDTTVGYSNIFRVNNPSKVLLANVNGDEGDRQFPHGMVSNEFEVNPIFDVKYGNYGLHVSGEAYLNTVYLQKGQDHSAATLNPISITDPSSFTSATRNQNGENAKLLDAFVYGSEYFGANNQQEITVKIGRQTQLWGQSLLIAGDGISAAMAPIDIQFAQSNPNALASQVFLPTAQVVVTYQPNTVYTLQAYYQSEWAPDNFQGVGSYFSSADILDKGGQRILVGGPYGLYRIKDNRPPIGNGQFGVSLQATLGNFDLGVYALRYDSKTPEIYVGAPDPSKGPSIPQGGVNAGSYWLVYPRDLQLYGASISTTIGPANVAGEISYRPNVNLDSGLGGSAYPGNANGSPAWAVGRVLNEQISTLYISPPLPLDPGGLSFLGEFVSNTVLGVSKNKAALAPGRDATAGQIAFQLTPTYFFAAVPNVQWNFPIGFGMGVFNRSQFDQTENNGVGHVNVSIQAIYKQTWTAEVTYYDYLGKANALNPTADRGYVGFNLTHTF</sequence>
<evidence type="ECO:0008006" key="4">
    <source>
        <dbReference type="Google" id="ProtNLM"/>
    </source>
</evidence>
<evidence type="ECO:0000313" key="2">
    <source>
        <dbReference type="EMBL" id="GLR65704.1"/>
    </source>
</evidence>
<proteinExistence type="predicted"/>
<reference evidence="3" key="1">
    <citation type="journal article" date="2019" name="Int. J. Syst. Evol. Microbiol.">
        <title>The Global Catalogue of Microorganisms (GCM) 10K type strain sequencing project: providing services to taxonomists for standard genome sequencing and annotation.</title>
        <authorList>
            <consortium name="The Broad Institute Genomics Platform"/>
            <consortium name="The Broad Institute Genome Sequencing Center for Infectious Disease"/>
            <person name="Wu L."/>
            <person name="Ma J."/>
        </authorList>
    </citation>
    <scope>NUCLEOTIDE SEQUENCE [LARGE SCALE GENOMIC DNA]</scope>
    <source>
        <strain evidence="3">NBRC 112502</strain>
    </source>
</reference>
<keyword evidence="3" id="KW-1185">Reference proteome</keyword>
<keyword evidence="1" id="KW-0472">Membrane</keyword>
<evidence type="ECO:0000313" key="3">
    <source>
        <dbReference type="Proteomes" id="UP001156641"/>
    </source>
</evidence>
<organism evidence="2 3">
    <name type="scientific">Acidocella aquatica</name>
    <dbReference type="NCBI Taxonomy" id="1922313"/>
    <lineage>
        <taxon>Bacteria</taxon>
        <taxon>Pseudomonadati</taxon>
        <taxon>Pseudomonadota</taxon>
        <taxon>Alphaproteobacteria</taxon>
        <taxon>Acetobacterales</taxon>
        <taxon>Acidocellaceae</taxon>
        <taxon>Acidocella</taxon>
    </lineage>
</organism>
<keyword evidence="1" id="KW-1133">Transmembrane helix</keyword>
<accession>A0ABQ6A0J5</accession>
<keyword evidence="1" id="KW-0812">Transmembrane</keyword>
<comment type="caution">
    <text evidence="2">The sequence shown here is derived from an EMBL/GenBank/DDBJ whole genome shotgun (WGS) entry which is preliminary data.</text>
</comment>